<comment type="caution">
    <text evidence="2">The sequence shown here is derived from an EMBL/GenBank/DDBJ whole genome shotgun (WGS) entry which is preliminary data.</text>
</comment>
<dbReference type="Pfam" id="PF03780">
    <property type="entry name" value="Asp23"/>
    <property type="match status" value="1"/>
</dbReference>
<dbReference type="AlphaFoldDB" id="A0A2V1N5J1"/>
<evidence type="ECO:0000256" key="1">
    <source>
        <dbReference type="ARBA" id="ARBA00005721"/>
    </source>
</evidence>
<evidence type="ECO:0000313" key="3">
    <source>
        <dbReference type="Proteomes" id="UP000245080"/>
    </source>
</evidence>
<reference evidence="2 3" key="1">
    <citation type="journal article" date="2018" name="Int. J. Syst. Evol. Microbiol.">
        <title>Lactobacillus bambusae sp. nov., isolated from a traditional fermented Ma-bamboo shoots of Taiwan.</title>
        <authorList>
            <person name="Wang L.-T."/>
        </authorList>
    </citation>
    <scope>NUCLEOTIDE SEQUENCE [LARGE SCALE GENOMIC DNA]</scope>
    <source>
        <strain evidence="2 3">BS-W1</strain>
    </source>
</reference>
<name>A0A2V1N5J1_9LACO</name>
<accession>A0A2V1N5J1</accession>
<dbReference type="OrthoDB" id="9791482at2"/>
<dbReference type="PANTHER" id="PTHR34297:SF2">
    <property type="entry name" value="ASP23_GLS24 FAMILY ENVELOPE STRESS RESPONSE PROTEIN"/>
    <property type="match status" value="1"/>
</dbReference>
<evidence type="ECO:0000313" key="2">
    <source>
        <dbReference type="EMBL" id="PWG00910.1"/>
    </source>
</evidence>
<keyword evidence="3" id="KW-1185">Reference proteome</keyword>
<sequence length="120" mass="13046">MAVKIKTQHGMIDITNDVIATVVGGAATDNYGVVGMASKNQLRDNFNEILGRDNYSRGVVVRQENNDISVDVYIIVSYGTKISEVSRNVQSKVKYNLQNMLGVTANSVNVIVQGVRVLGD</sequence>
<dbReference type="RefSeq" id="WP_109249623.1">
    <property type="nucleotide sequence ID" value="NZ_QCXQ01000001.1"/>
</dbReference>
<dbReference type="InterPro" id="IPR005531">
    <property type="entry name" value="Asp23"/>
</dbReference>
<gene>
    <name evidence="2" type="ORF">DCM90_01675</name>
</gene>
<comment type="similarity">
    <text evidence="1">Belongs to the asp23 family.</text>
</comment>
<organism evidence="2 3">
    <name type="scientific">Levilactobacillus bambusae</name>
    <dbReference type="NCBI Taxonomy" id="2024736"/>
    <lineage>
        <taxon>Bacteria</taxon>
        <taxon>Bacillati</taxon>
        <taxon>Bacillota</taxon>
        <taxon>Bacilli</taxon>
        <taxon>Lactobacillales</taxon>
        <taxon>Lactobacillaceae</taxon>
        <taxon>Levilactobacillus</taxon>
    </lineage>
</organism>
<protein>
    <submittedName>
        <fullName evidence="2">Asp23/Gls24 family envelope stress response protein</fullName>
    </submittedName>
</protein>
<proteinExistence type="inferred from homology"/>
<dbReference type="Proteomes" id="UP000245080">
    <property type="component" value="Unassembled WGS sequence"/>
</dbReference>
<dbReference type="EMBL" id="QCXQ01000001">
    <property type="protein sequence ID" value="PWG00910.1"/>
    <property type="molecule type" value="Genomic_DNA"/>
</dbReference>
<dbReference type="PANTHER" id="PTHR34297">
    <property type="entry name" value="HYPOTHETICAL CYTOSOLIC PROTEIN-RELATED"/>
    <property type="match status" value="1"/>
</dbReference>